<evidence type="ECO:0000256" key="8">
    <source>
        <dbReference type="ARBA" id="ARBA00049598"/>
    </source>
</evidence>
<evidence type="ECO:0000256" key="3">
    <source>
        <dbReference type="ARBA" id="ARBA00022553"/>
    </source>
</evidence>
<comment type="function">
    <text evidence="8">Required for box C/D snoRNAs accumulation involved in snoRNA processing, snoRNA transport to the nucleolus and ribosome biogenesis.</text>
</comment>
<evidence type="ECO:0000256" key="12">
    <source>
        <dbReference type="ARBA" id="ARBA00077531"/>
    </source>
</evidence>
<evidence type="ECO:0000259" key="15">
    <source>
        <dbReference type="PROSITE" id="PS51083"/>
    </source>
</evidence>
<sequence>MLSVPENKQEEEAGEPEEPQEPRGVKRKISLTRCDVCEAEEAKYRCPNCLKFSCSLSCVKQHKHESGCSGVRDKTAFLRLSQFSEINLLNDYRFLEETARVADKPSRDSLLHINPQHSTTVKLVRRNAVAAKVDLKILPKSFTRRKENTSIYIKVERKLYWHLKLHFPQSSAQYTDRVPEDQLLEQILSNYIHPTESDPVKRQRLKLYVLSPPGQLCVFMKSEQRQPGSLRYHELDVKKSLHDNLMFKTVVEYPELYVVLNERCQEYRTRFPERKSVVKSSDLSVSSSRDDPEPTVVLKQPEKRRKCMVDESELEEGEIRSEKEEEGDEDELVHSVGHAKEQKSTDTDRNPPHKDESSDDEDDDDGDNAEDVTMETNRDLQCDNGGDDDGDGQVDGVDNADVAIDQKVTMETNSPLPHDQSEQSGDEGRQGGVDSAPPLSDQKVTMVTDSPLPPGQSEQGCGADSAAALKDQKVTMVTDCLPSSAHDQNTDHDGGDGHQSGATDNQK</sequence>
<keyword evidence="17" id="KW-1185">Reference proteome</keyword>
<evidence type="ECO:0000256" key="4">
    <source>
        <dbReference type="ARBA" id="ARBA00022723"/>
    </source>
</evidence>
<evidence type="ECO:0000256" key="6">
    <source>
        <dbReference type="ARBA" id="ARBA00022833"/>
    </source>
</evidence>
<dbReference type="OrthoDB" id="272357at2759"/>
<dbReference type="GO" id="GO:0000463">
    <property type="term" value="P:maturation of LSU-rRNA from tricistronic rRNA transcript (SSU-rRNA, 5.8S rRNA, LSU-rRNA)"/>
    <property type="evidence" value="ECO:0007669"/>
    <property type="project" value="TreeGrafter"/>
</dbReference>
<dbReference type="InterPro" id="IPR051639">
    <property type="entry name" value="BCD1"/>
</dbReference>
<dbReference type="GO" id="GO:0005634">
    <property type="term" value="C:nucleus"/>
    <property type="evidence" value="ECO:0007669"/>
    <property type="project" value="TreeGrafter"/>
</dbReference>
<feature type="compositionally biased region" description="Low complexity" evidence="14">
    <location>
        <begin position="394"/>
        <end position="403"/>
    </location>
</feature>
<dbReference type="CDD" id="cd23023">
    <property type="entry name" value="zf-HIT_BCD1"/>
    <property type="match status" value="1"/>
</dbReference>
<evidence type="ECO:0000256" key="7">
    <source>
        <dbReference type="ARBA" id="ARBA00022843"/>
    </source>
</evidence>
<keyword evidence="5 13" id="KW-0863">Zinc-finger</keyword>
<dbReference type="Gene3D" id="3.30.60.190">
    <property type="match status" value="1"/>
</dbReference>
<dbReference type="Pfam" id="PF25790">
    <property type="entry name" value="BCD1"/>
    <property type="match status" value="1"/>
</dbReference>
<keyword evidence="3" id="KW-0597">Phosphoprotein</keyword>
<comment type="subunit">
    <text evidence="10">Interacts with FBL, SNU13, NOP58, NUFIP1, RUVBL1, RUVBL2 and TAF9. Interacts (via HIT-type zinc finger) with the RUVBL1/RUVBL2 complex in the presence of ADP.</text>
</comment>
<accession>A0A3B4BTJ5</accession>
<evidence type="ECO:0000256" key="10">
    <source>
        <dbReference type="ARBA" id="ARBA00061949"/>
    </source>
</evidence>
<protein>
    <recommendedName>
        <fullName evidence="11">Box C/D snoRNA protein 1</fullName>
    </recommendedName>
    <alternativeName>
        <fullName evidence="12">Zinc finger HIT domain-containing protein 6</fullName>
    </alternativeName>
</protein>
<dbReference type="FunFam" id="3.30.60.190:FF:000001">
    <property type="entry name" value="box C/D snoRNA protein 1"/>
    <property type="match status" value="1"/>
</dbReference>
<feature type="region of interest" description="Disordered" evidence="14">
    <location>
        <begin position="1"/>
        <end position="25"/>
    </location>
</feature>
<evidence type="ECO:0000256" key="1">
    <source>
        <dbReference type="ARBA" id="ARBA00022499"/>
    </source>
</evidence>
<evidence type="ECO:0000313" key="16">
    <source>
        <dbReference type="Ensembl" id="ENSPNAP00000001866.1"/>
    </source>
</evidence>
<proteinExistence type="inferred from homology"/>
<dbReference type="Proteomes" id="UP001501920">
    <property type="component" value="Chromosome 9"/>
</dbReference>
<dbReference type="RefSeq" id="XP_017576601.1">
    <property type="nucleotide sequence ID" value="XM_017721112.2"/>
</dbReference>
<feature type="region of interest" description="Disordered" evidence="14">
    <location>
        <begin position="275"/>
        <end position="467"/>
    </location>
</feature>
<feature type="compositionally biased region" description="Low complexity" evidence="14">
    <location>
        <begin position="278"/>
        <end position="287"/>
    </location>
</feature>
<dbReference type="Ensembl" id="ENSPNAT00000011413.2">
    <property type="protein sequence ID" value="ENSPNAP00000001866.1"/>
    <property type="gene ID" value="ENSPNAG00000008413.2"/>
</dbReference>
<keyword evidence="7" id="KW-0832">Ubl conjugation</keyword>
<keyword evidence="2" id="KW-0690">Ribosome biogenesis</keyword>
<evidence type="ECO:0000313" key="17">
    <source>
        <dbReference type="Proteomes" id="UP001501920"/>
    </source>
</evidence>
<dbReference type="GO" id="GO:0048254">
    <property type="term" value="P:snoRNA localization"/>
    <property type="evidence" value="ECO:0007669"/>
    <property type="project" value="TreeGrafter"/>
</dbReference>
<dbReference type="AlphaFoldDB" id="A0A3B4BTJ5"/>
<feature type="domain" description="HIT-type" evidence="15">
    <location>
        <begin position="34"/>
        <end position="68"/>
    </location>
</feature>
<dbReference type="InterPro" id="IPR007529">
    <property type="entry name" value="Znf_HIT"/>
</dbReference>
<dbReference type="GeneTree" id="ENSGT00390000017201"/>
<dbReference type="GO" id="GO:0008270">
    <property type="term" value="F:zinc ion binding"/>
    <property type="evidence" value="ECO:0007669"/>
    <property type="project" value="UniProtKB-UniRule"/>
</dbReference>
<gene>
    <name evidence="16" type="primary">ZNHIT6</name>
</gene>
<dbReference type="SUPFAM" id="SSF144232">
    <property type="entry name" value="HIT/MYND zinc finger-like"/>
    <property type="match status" value="1"/>
</dbReference>
<reference evidence="16 17" key="1">
    <citation type="submission" date="2020-10" db="EMBL/GenBank/DDBJ databases">
        <title>Pygocentrus nattereri (red-bellied piranha) genome, fPygNat1, primary haplotype.</title>
        <authorList>
            <person name="Myers G."/>
            <person name="Meyer A."/>
            <person name="Karagic N."/>
            <person name="Pippel M."/>
            <person name="Winkler S."/>
            <person name="Tracey A."/>
            <person name="Wood J."/>
            <person name="Formenti G."/>
            <person name="Howe K."/>
            <person name="Fedrigo O."/>
            <person name="Jarvis E.D."/>
        </authorList>
    </citation>
    <scope>NUCLEOTIDE SEQUENCE [LARGE SCALE GENOMIC DNA]</scope>
</reference>
<dbReference type="Pfam" id="PF04438">
    <property type="entry name" value="zf-HIT"/>
    <property type="match status" value="1"/>
</dbReference>
<dbReference type="STRING" id="42514.ENSPNAP00000001866"/>
<keyword evidence="6" id="KW-0862">Zinc</keyword>
<evidence type="ECO:0000256" key="9">
    <source>
        <dbReference type="ARBA" id="ARBA00049654"/>
    </source>
</evidence>
<dbReference type="PANTHER" id="PTHR13483:SF3">
    <property type="entry name" value="BOX C_D SNORNA PROTEIN 1"/>
    <property type="match status" value="1"/>
</dbReference>
<evidence type="ECO:0000256" key="13">
    <source>
        <dbReference type="PROSITE-ProRule" id="PRU00453"/>
    </source>
</evidence>
<evidence type="ECO:0000256" key="11">
    <source>
        <dbReference type="ARBA" id="ARBA00068630"/>
    </source>
</evidence>
<reference evidence="16" key="3">
    <citation type="submission" date="2025-09" db="UniProtKB">
        <authorList>
            <consortium name="Ensembl"/>
        </authorList>
    </citation>
    <scope>IDENTIFICATION</scope>
</reference>
<keyword evidence="1" id="KW-1017">Isopeptide bond</keyword>
<dbReference type="PROSITE" id="PS51083">
    <property type="entry name" value="ZF_HIT"/>
    <property type="match status" value="1"/>
</dbReference>
<keyword evidence="4" id="KW-0479">Metal-binding</keyword>
<organism evidence="16 17">
    <name type="scientific">Pygocentrus nattereri</name>
    <name type="common">Red-bellied piranha</name>
    <dbReference type="NCBI Taxonomy" id="42514"/>
    <lineage>
        <taxon>Eukaryota</taxon>
        <taxon>Metazoa</taxon>
        <taxon>Chordata</taxon>
        <taxon>Craniata</taxon>
        <taxon>Vertebrata</taxon>
        <taxon>Euteleostomi</taxon>
        <taxon>Actinopterygii</taxon>
        <taxon>Neopterygii</taxon>
        <taxon>Teleostei</taxon>
        <taxon>Ostariophysi</taxon>
        <taxon>Characiformes</taxon>
        <taxon>Characoidei</taxon>
        <taxon>Pygocentrus</taxon>
    </lineage>
</organism>
<dbReference type="GO" id="GO:0000492">
    <property type="term" value="P:box C/D snoRNP assembly"/>
    <property type="evidence" value="ECO:0007669"/>
    <property type="project" value="TreeGrafter"/>
</dbReference>
<comment type="similarity">
    <text evidence="9">Belongs to the BCD1 family.</text>
</comment>
<dbReference type="PANTHER" id="PTHR13483">
    <property type="entry name" value="BOX C_D SNORNA PROTEIN 1-RELATED"/>
    <property type="match status" value="1"/>
</dbReference>
<dbReference type="GO" id="GO:0070761">
    <property type="term" value="C:pre-snoRNP complex"/>
    <property type="evidence" value="ECO:0007669"/>
    <property type="project" value="TreeGrafter"/>
</dbReference>
<dbReference type="InterPro" id="IPR057721">
    <property type="entry name" value="BCD1_alpha/beta"/>
</dbReference>
<feature type="compositionally biased region" description="Basic and acidic residues" evidence="14">
    <location>
        <begin position="338"/>
        <end position="356"/>
    </location>
</feature>
<feature type="compositionally biased region" description="Acidic residues" evidence="14">
    <location>
        <begin position="357"/>
        <end position="373"/>
    </location>
</feature>
<evidence type="ECO:0000256" key="14">
    <source>
        <dbReference type="SAM" id="MobiDB-lite"/>
    </source>
</evidence>
<dbReference type="CTD" id="54680"/>
<feature type="region of interest" description="Disordered" evidence="14">
    <location>
        <begin position="479"/>
        <end position="507"/>
    </location>
</feature>
<reference evidence="16" key="2">
    <citation type="submission" date="2025-08" db="UniProtKB">
        <authorList>
            <consortium name="Ensembl"/>
        </authorList>
    </citation>
    <scope>IDENTIFICATION</scope>
</reference>
<name>A0A3B4BTJ5_PYGNA</name>
<dbReference type="GeneID" id="108441538"/>
<evidence type="ECO:0000256" key="5">
    <source>
        <dbReference type="ARBA" id="ARBA00022771"/>
    </source>
</evidence>
<evidence type="ECO:0000256" key="2">
    <source>
        <dbReference type="ARBA" id="ARBA00022517"/>
    </source>
</evidence>